<comment type="subcellular location">
    <subcellularLocation>
        <location evidence="10 11">Cytoplasm</location>
    </subcellularLocation>
    <subcellularLocation>
        <location evidence="10 11">Cytoplasmic vesicle</location>
        <location evidence="10 11">COPI-coated vesicle membrane</location>
        <topology evidence="10 11">Peripheral membrane protein</topology>
        <orientation evidence="10 11">Cytoplasmic side</orientation>
    </subcellularLocation>
    <subcellularLocation>
        <location evidence="10 11">Golgi apparatus membrane</location>
        <topology evidence="10 11">Peripheral membrane protein</topology>
        <orientation evidence="10 11">Cytoplasmic side</orientation>
    </subcellularLocation>
</comment>
<dbReference type="Pfam" id="PF09735">
    <property type="entry name" value="Nckap1"/>
    <property type="match status" value="1"/>
</dbReference>
<evidence type="ECO:0000256" key="7">
    <source>
        <dbReference type="ARBA" id="ARBA00023034"/>
    </source>
</evidence>
<keyword evidence="4 10" id="KW-0963">Cytoplasm</keyword>
<evidence type="ECO:0000256" key="4">
    <source>
        <dbReference type="ARBA" id="ARBA00022490"/>
    </source>
</evidence>
<dbReference type="PANTHER" id="PTHR10121">
    <property type="entry name" value="COATOMER SUBUNIT DELTA"/>
    <property type="match status" value="1"/>
</dbReference>
<dbReference type="InterPro" id="IPR027059">
    <property type="entry name" value="Coatomer_dsu"/>
</dbReference>
<dbReference type="Pfam" id="PF00928">
    <property type="entry name" value="Adap_comp_sub"/>
    <property type="match status" value="1"/>
</dbReference>
<evidence type="ECO:0000256" key="5">
    <source>
        <dbReference type="ARBA" id="ARBA00022892"/>
    </source>
</evidence>
<dbReference type="GO" id="GO:0051645">
    <property type="term" value="P:Golgi localization"/>
    <property type="evidence" value="ECO:0007669"/>
    <property type="project" value="TreeGrafter"/>
</dbReference>
<evidence type="ECO:0000313" key="14">
    <source>
        <dbReference type="Proteomes" id="UP001151529"/>
    </source>
</evidence>
<evidence type="ECO:0000256" key="1">
    <source>
        <dbReference type="ARBA" id="ARBA00010516"/>
    </source>
</evidence>
<dbReference type="CDD" id="cd09254">
    <property type="entry name" value="AP_delta-COPI_MHD"/>
    <property type="match status" value="1"/>
</dbReference>
<organism evidence="13 14">
    <name type="scientific">Salix viminalis</name>
    <name type="common">Common osier</name>
    <name type="synonym">Basket willow</name>
    <dbReference type="NCBI Taxonomy" id="40686"/>
    <lineage>
        <taxon>Eukaryota</taxon>
        <taxon>Viridiplantae</taxon>
        <taxon>Streptophyta</taxon>
        <taxon>Embryophyta</taxon>
        <taxon>Tracheophyta</taxon>
        <taxon>Spermatophyta</taxon>
        <taxon>Magnoliopsida</taxon>
        <taxon>eudicotyledons</taxon>
        <taxon>Gunneridae</taxon>
        <taxon>Pentapetalae</taxon>
        <taxon>rosids</taxon>
        <taxon>fabids</taxon>
        <taxon>Malpighiales</taxon>
        <taxon>Salicaceae</taxon>
        <taxon>Saliceae</taxon>
        <taxon>Salix</taxon>
    </lineage>
</organism>
<dbReference type="EMBL" id="JAPFFL010000018">
    <property type="protein sequence ID" value="KAJ6671935.1"/>
    <property type="molecule type" value="Genomic_DNA"/>
</dbReference>
<dbReference type="InterPro" id="IPR028565">
    <property type="entry name" value="MHD"/>
</dbReference>
<dbReference type="InterPro" id="IPR019137">
    <property type="entry name" value="Nck-associated_protein-1"/>
</dbReference>
<keyword evidence="5 10" id="KW-0931">ER-Golgi transport</keyword>
<evidence type="ECO:0000256" key="10">
    <source>
        <dbReference type="RuleBase" id="RU364018"/>
    </source>
</evidence>
<name>A0A9Q0NLI7_SALVM</name>
<dbReference type="FunFam" id="2.60.40.1170:FF:000007">
    <property type="entry name" value="Coatomer subunit delta"/>
    <property type="match status" value="1"/>
</dbReference>
<evidence type="ECO:0000256" key="11">
    <source>
        <dbReference type="RuleBase" id="RU366052"/>
    </source>
</evidence>
<dbReference type="OrthoDB" id="10266042at2759"/>
<reference evidence="13" key="2">
    <citation type="journal article" date="2023" name="Int. J. Mol. Sci.">
        <title>De Novo Assembly and Annotation of 11 Diverse Shrub Willow (Salix) Genomes Reveals Novel Gene Organization in Sex-Linked Regions.</title>
        <authorList>
            <person name="Hyden B."/>
            <person name="Feng K."/>
            <person name="Yates T.B."/>
            <person name="Jawdy S."/>
            <person name="Cereghino C."/>
            <person name="Smart L.B."/>
            <person name="Muchero W."/>
        </authorList>
    </citation>
    <scope>NUCLEOTIDE SEQUENCE [LARGE SCALE GENOMIC DNA]</scope>
    <source>
        <tissue evidence="13">Shoot tip</tissue>
    </source>
</reference>
<comment type="function">
    <text evidence="10">The coatomer is a cytosolic protein complex that binds to dilysine motifs and reversibly associates with Golgi non-clathrin-coated vesicles, which further mediate biosynthetic protein transport from the ER, via the Golgi up to the trans Golgi network. Coatomer complex is required for budding from Golgi membranes, and is essential for the retrograde Golgi-to-ER transport of dilysine-tagged proteins.</text>
</comment>
<dbReference type="GO" id="GO:0006888">
    <property type="term" value="P:endoplasmic reticulum to Golgi vesicle-mediated transport"/>
    <property type="evidence" value="ECO:0007669"/>
    <property type="project" value="TreeGrafter"/>
</dbReference>
<evidence type="ECO:0000313" key="13">
    <source>
        <dbReference type="EMBL" id="KAJ6671935.1"/>
    </source>
</evidence>
<dbReference type="InterPro" id="IPR036168">
    <property type="entry name" value="AP2_Mu_C_sf"/>
</dbReference>
<dbReference type="PROSITE" id="PS51072">
    <property type="entry name" value="MHD"/>
    <property type="match status" value="1"/>
</dbReference>
<evidence type="ECO:0000256" key="8">
    <source>
        <dbReference type="ARBA" id="ARBA00023136"/>
    </source>
</evidence>
<keyword evidence="6 10" id="KW-0653">Protein transport</keyword>
<comment type="subunit">
    <text evidence="2 10">Oligomeric complex that consists of at least the alpha, beta, beta', gamma, delta, epsilon and zeta subunits.</text>
</comment>
<keyword evidence="7 10" id="KW-0333">Golgi apparatus</keyword>
<evidence type="ECO:0000256" key="6">
    <source>
        <dbReference type="ARBA" id="ARBA00022927"/>
    </source>
</evidence>
<feature type="domain" description="MHD" evidence="12">
    <location>
        <begin position="32"/>
        <end position="280"/>
    </location>
</feature>
<keyword evidence="14" id="KW-1185">Reference proteome</keyword>
<dbReference type="GO" id="GO:0000139">
    <property type="term" value="C:Golgi membrane"/>
    <property type="evidence" value="ECO:0007669"/>
    <property type="project" value="UniProtKB-SubCell"/>
</dbReference>
<evidence type="ECO:0000256" key="2">
    <source>
        <dbReference type="ARBA" id="ARBA00011775"/>
    </source>
</evidence>
<dbReference type="AlphaFoldDB" id="A0A9Q0NLI7"/>
<accession>A0A9Q0NLI7</accession>
<comment type="similarity">
    <text evidence="1 10">Belongs to the adaptor complexes medium subunit family. Delta-COP subfamily.</text>
</comment>
<evidence type="ECO:0000256" key="3">
    <source>
        <dbReference type="ARBA" id="ARBA00022448"/>
    </source>
</evidence>
<comment type="caution">
    <text evidence="13">The sequence shown here is derived from an EMBL/GenBank/DDBJ whole genome shotgun (WGS) entry which is preliminary data.</text>
</comment>
<sequence>MRKVIEAKWGPKVLPSTCSGMGQLLLDLMAFREQALRHILDLSSTVISLLPHQNSLILHAFMDLFCSFVRVNLFSEKIPRKMMLQMCNLLHAMSRNDRDCDFYHRLKLGGIQVPFPTGQTGDAGVGLLKWRMQSADESMVPLTINCWPSVSGNETFVSIEYEASSLFDLRNVMISVPLPALREPPSVRQIDGEWRYDSRNSILEWSILLIDNSNRSGAMEFVVPPADSSSFFPISVRFSATSTYSELKVWFCLNLGDFVCTANNKRTSTFSLQSQVFPEDSIGHRELSSSLKWFNCGVFGSFSWRNTVIIISIYDLREGGHRIDYSTQVQN</sequence>
<keyword evidence="9 10" id="KW-0968">Cytoplasmic vesicle</keyword>
<evidence type="ECO:0000256" key="9">
    <source>
        <dbReference type="ARBA" id="ARBA00023329"/>
    </source>
</evidence>
<proteinExistence type="inferred from homology"/>
<gene>
    <name evidence="13" type="ORF">OIU85_013293</name>
</gene>
<protein>
    <recommendedName>
        <fullName evidence="10">Coatomer subunit delta</fullName>
    </recommendedName>
</protein>
<dbReference type="GO" id="GO:0015031">
    <property type="term" value="P:protein transport"/>
    <property type="evidence" value="ECO:0007669"/>
    <property type="project" value="UniProtKB-KW"/>
</dbReference>
<evidence type="ECO:0000259" key="12">
    <source>
        <dbReference type="PROSITE" id="PS51072"/>
    </source>
</evidence>
<dbReference type="PANTHER" id="PTHR10121:SF0">
    <property type="entry name" value="COATOMER SUBUNIT DELTA"/>
    <property type="match status" value="1"/>
</dbReference>
<dbReference type="GO" id="GO:0006890">
    <property type="term" value="P:retrograde vesicle-mediated transport, Golgi to endoplasmic reticulum"/>
    <property type="evidence" value="ECO:0007669"/>
    <property type="project" value="UniProtKB-UniRule"/>
</dbReference>
<keyword evidence="3 10" id="KW-0813">Transport</keyword>
<dbReference type="Gene3D" id="2.60.40.1170">
    <property type="entry name" value="Mu homology domain, subdomain B"/>
    <property type="match status" value="2"/>
</dbReference>
<reference evidence="13" key="1">
    <citation type="submission" date="2022-11" db="EMBL/GenBank/DDBJ databases">
        <authorList>
            <person name="Hyden B.L."/>
            <person name="Feng K."/>
            <person name="Yates T."/>
            <person name="Jawdy S."/>
            <person name="Smart L.B."/>
            <person name="Muchero W."/>
        </authorList>
    </citation>
    <scope>NUCLEOTIDE SEQUENCE</scope>
    <source>
        <tissue evidence="13">Shoot tip</tissue>
    </source>
</reference>
<dbReference type="SUPFAM" id="SSF49447">
    <property type="entry name" value="Second domain of Mu2 adaptin subunit (ap50) of ap2 adaptor"/>
    <property type="match status" value="1"/>
</dbReference>
<dbReference type="GO" id="GO:0030126">
    <property type="term" value="C:COPI vesicle coat"/>
    <property type="evidence" value="ECO:0007669"/>
    <property type="project" value="UniProtKB-UniRule"/>
</dbReference>
<dbReference type="Proteomes" id="UP001151529">
    <property type="component" value="Chromosome 12"/>
</dbReference>
<keyword evidence="8 10" id="KW-0472">Membrane</keyword>